<dbReference type="KEGG" id="mng:MNEG_1637"/>
<dbReference type="Proteomes" id="UP000054498">
    <property type="component" value="Unassembled WGS sequence"/>
</dbReference>
<dbReference type="AlphaFoldDB" id="A0A0D2LIP1"/>
<keyword evidence="2" id="KW-0472">Membrane</keyword>
<feature type="region of interest" description="Disordered" evidence="1">
    <location>
        <begin position="7"/>
        <end position="37"/>
    </location>
</feature>
<feature type="compositionally biased region" description="Low complexity" evidence="1">
    <location>
        <begin position="153"/>
        <end position="172"/>
    </location>
</feature>
<proteinExistence type="predicted"/>
<keyword evidence="4" id="KW-1185">Reference proteome</keyword>
<evidence type="ECO:0000313" key="4">
    <source>
        <dbReference type="Proteomes" id="UP000054498"/>
    </source>
</evidence>
<dbReference type="EMBL" id="KK100387">
    <property type="protein sequence ID" value="KIZ06324.1"/>
    <property type="molecule type" value="Genomic_DNA"/>
</dbReference>
<keyword evidence="2" id="KW-1133">Transmembrane helix</keyword>
<gene>
    <name evidence="3" type="ORF">MNEG_1637</name>
</gene>
<protein>
    <submittedName>
        <fullName evidence="3">Uncharacterized protein</fullName>
    </submittedName>
</protein>
<reference evidence="3 4" key="1">
    <citation type="journal article" date="2013" name="BMC Genomics">
        <title>Reconstruction of the lipid metabolism for the microalga Monoraphidium neglectum from its genome sequence reveals characteristics suitable for biofuel production.</title>
        <authorList>
            <person name="Bogen C."/>
            <person name="Al-Dilaimi A."/>
            <person name="Albersmeier A."/>
            <person name="Wichmann J."/>
            <person name="Grundmann M."/>
            <person name="Rupp O."/>
            <person name="Lauersen K.J."/>
            <person name="Blifernez-Klassen O."/>
            <person name="Kalinowski J."/>
            <person name="Goesmann A."/>
            <person name="Mussgnug J.H."/>
            <person name="Kruse O."/>
        </authorList>
    </citation>
    <scope>NUCLEOTIDE SEQUENCE [LARGE SCALE GENOMIC DNA]</scope>
    <source>
        <strain evidence="3 4">SAG 48.87</strain>
    </source>
</reference>
<feature type="compositionally biased region" description="Basic residues" evidence="1">
    <location>
        <begin position="142"/>
        <end position="152"/>
    </location>
</feature>
<evidence type="ECO:0000256" key="2">
    <source>
        <dbReference type="SAM" id="Phobius"/>
    </source>
</evidence>
<feature type="transmembrane region" description="Helical" evidence="2">
    <location>
        <begin position="54"/>
        <end position="75"/>
    </location>
</feature>
<sequence length="228" mass="24700">MIITYVNSSDNSNPDIDHPEKSAGNGHEAAPRPAGSSSWLWASRGRPRWRAKPLLMLLLFWLLPLLLPPPLLLLLPPLLLHQDMLNRTHTFNLHCHWLLPLSLLMPLPLLQPIPMPLTLLLLLSRLQWVLVPLQLACRLGPPRRRPRPRSRAPARAAASAGPAPASSGGGPLPLLLASPPPGCLPASGDTVPAARVVWRVTATDGVPVPRTLLGRSLGVVVAAARRRV</sequence>
<keyword evidence="2" id="KW-0812">Transmembrane</keyword>
<name>A0A0D2LIP1_9CHLO</name>
<feature type="region of interest" description="Disordered" evidence="1">
    <location>
        <begin position="142"/>
        <end position="172"/>
    </location>
</feature>
<dbReference type="RefSeq" id="XP_013905343.1">
    <property type="nucleotide sequence ID" value="XM_014049889.1"/>
</dbReference>
<evidence type="ECO:0000313" key="3">
    <source>
        <dbReference type="EMBL" id="KIZ06324.1"/>
    </source>
</evidence>
<dbReference type="GeneID" id="25734122"/>
<evidence type="ECO:0000256" key="1">
    <source>
        <dbReference type="SAM" id="MobiDB-lite"/>
    </source>
</evidence>
<accession>A0A0D2LIP1</accession>
<organism evidence="3 4">
    <name type="scientific">Monoraphidium neglectum</name>
    <dbReference type="NCBI Taxonomy" id="145388"/>
    <lineage>
        <taxon>Eukaryota</taxon>
        <taxon>Viridiplantae</taxon>
        <taxon>Chlorophyta</taxon>
        <taxon>core chlorophytes</taxon>
        <taxon>Chlorophyceae</taxon>
        <taxon>CS clade</taxon>
        <taxon>Sphaeropleales</taxon>
        <taxon>Selenastraceae</taxon>
        <taxon>Monoraphidium</taxon>
    </lineage>
</organism>